<reference evidence="3" key="1">
    <citation type="submission" date="2021-01" db="EMBL/GenBank/DDBJ databases">
        <authorList>
            <person name="Corre E."/>
            <person name="Pelletier E."/>
            <person name="Niang G."/>
            <person name="Scheremetjew M."/>
            <person name="Finn R."/>
            <person name="Kale V."/>
            <person name="Holt S."/>
            <person name="Cochrane G."/>
            <person name="Meng A."/>
            <person name="Brown T."/>
            <person name="Cohen L."/>
        </authorList>
    </citation>
    <scope>NUCLEOTIDE SEQUENCE</scope>
    <source>
        <strain evidence="3">UTEX LB 985</strain>
    </source>
</reference>
<dbReference type="EMBL" id="HBGU01062286">
    <property type="protein sequence ID" value="CAD9519077.1"/>
    <property type="molecule type" value="Transcribed_RNA"/>
</dbReference>
<gene>
    <name evidence="3" type="ORF">CBRE1094_LOCUS33957</name>
</gene>
<evidence type="ECO:0000256" key="2">
    <source>
        <dbReference type="SAM" id="Phobius"/>
    </source>
</evidence>
<dbReference type="AlphaFoldDB" id="A0A7S2IGU2"/>
<organism evidence="3">
    <name type="scientific">Haptolina brevifila</name>
    <dbReference type="NCBI Taxonomy" id="156173"/>
    <lineage>
        <taxon>Eukaryota</taxon>
        <taxon>Haptista</taxon>
        <taxon>Haptophyta</taxon>
        <taxon>Prymnesiophyceae</taxon>
        <taxon>Prymnesiales</taxon>
        <taxon>Prymnesiaceae</taxon>
        <taxon>Haptolina</taxon>
    </lineage>
</organism>
<feature type="compositionally biased region" description="Pro residues" evidence="1">
    <location>
        <begin position="8"/>
        <end position="38"/>
    </location>
</feature>
<keyword evidence="2" id="KW-0472">Membrane</keyword>
<accession>A0A7S2IGU2</accession>
<keyword evidence="2" id="KW-0812">Transmembrane</keyword>
<feature type="transmembrane region" description="Helical" evidence="2">
    <location>
        <begin position="205"/>
        <end position="226"/>
    </location>
</feature>
<evidence type="ECO:0000256" key="1">
    <source>
        <dbReference type="SAM" id="MobiDB-lite"/>
    </source>
</evidence>
<feature type="region of interest" description="Disordered" evidence="1">
    <location>
        <begin position="1"/>
        <end position="110"/>
    </location>
</feature>
<protein>
    <submittedName>
        <fullName evidence="3">Uncharacterized protein</fullName>
    </submittedName>
</protein>
<feature type="compositionally biased region" description="Pro residues" evidence="1">
    <location>
        <begin position="49"/>
        <end position="67"/>
    </location>
</feature>
<name>A0A7S2IGU2_9EUKA</name>
<sequence>MLSAASIAPPPPPPNSPEPSPPPPPQPWLPPPNSPSLPPTAEGIDEEPPWSPPPAPAPPEPSPPPPTGSVSTIEDGESHVESASTPPSHPPPSPRAAKPPKPPSQPKPEVQPIKEALSGALCAEVNSVSSPMSARARAFCEADIVACIQSCETYCTSHREECITNNVPNSTEGLSAFDSYEGLSLFGDGGYIDASPPSLKPKPNGWGVILPLLLITFFCCFVFQTYQKNGGGGGRRGVRTATHESEGINLVDTFSNTRKFVSNRAADAFDRRRDPRLAANDFSRNNDPDEDTML</sequence>
<keyword evidence="2" id="KW-1133">Transmembrane helix</keyword>
<proteinExistence type="predicted"/>
<feature type="compositionally biased region" description="Pro residues" evidence="1">
    <location>
        <begin position="87"/>
        <end position="106"/>
    </location>
</feature>
<evidence type="ECO:0000313" key="3">
    <source>
        <dbReference type="EMBL" id="CAD9519077.1"/>
    </source>
</evidence>